<dbReference type="Pfam" id="PF02687">
    <property type="entry name" value="FtsX"/>
    <property type="match status" value="1"/>
</dbReference>
<feature type="region of interest" description="Disordered" evidence="6">
    <location>
        <begin position="203"/>
        <end position="224"/>
    </location>
</feature>
<evidence type="ECO:0000256" key="1">
    <source>
        <dbReference type="ARBA" id="ARBA00004651"/>
    </source>
</evidence>
<sequence>MIGLIIADLRRYWVGALMTVALIAMAVALGTAIQLQERSLRLGSARAAEKFDLLIGAPGSEAQLVLSAVFLQPAALPLLGGDVLADLQHDDRVVWAEPIAPGDFYKGFPIIGTTARLVTELAPEFTEGVVFSALDEAVIGAAVDLAMGMTFAPMHGQVEHGEAQHDNVEYRIAGRLSPTGTPWDRAILVPIRSSWKVHGLVQDEDRDSGHDHDETHASGDLDETFVQGQTPDIPAILVKPASIAAAYKLRQDYRANEKTVAVFPAEVLTSLYGLLGDVTAVLSYVALAARILVGVSLIMLAVIHVLQRRHTLSALRALGAPRWSLFALVWGQAIVISICGVVLGQIGGLAAASLISSHIENGQGFSLPVEFASTDLAGTIALLMVAAVFAALPALIAFRQPAATGLRGGG</sequence>
<evidence type="ECO:0000313" key="10">
    <source>
        <dbReference type="Proteomes" id="UP000636264"/>
    </source>
</evidence>
<keyword evidence="3 7" id="KW-0812">Transmembrane</keyword>
<feature type="domain" description="ABC3 transporter permease C-terminal" evidence="8">
    <location>
        <begin position="291"/>
        <end position="399"/>
    </location>
</feature>
<evidence type="ECO:0000256" key="7">
    <source>
        <dbReference type="SAM" id="Phobius"/>
    </source>
</evidence>
<evidence type="ECO:0000256" key="5">
    <source>
        <dbReference type="ARBA" id="ARBA00023136"/>
    </source>
</evidence>
<keyword evidence="2" id="KW-1003">Cell membrane</keyword>
<dbReference type="AlphaFoldDB" id="A0A916W5I9"/>
<evidence type="ECO:0000259" key="8">
    <source>
        <dbReference type="Pfam" id="PF02687"/>
    </source>
</evidence>
<dbReference type="InterPro" id="IPR003838">
    <property type="entry name" value="ABC3_permease_C"/>
</dbReference>
<evidence type="ECO:0000256" key="2">
    <source>
        <dbReference type="ARBA" id="ARBA00022475"/>
    </source>
</evidence>
<protein>
    <submittedName>
        <fullName evidence="9">Membrane protein</fullName>
    </submittedName>
</protein>
<proteinExistence type="predicted"/>
<dbReference type="Proteomes" id="UP000636264">
    <property type="component" value="Unassembled WGS sequence"/>
</dbReference>
<comment type="caution">
    <text evidence="9">The sequence shown here is derived from an EMBL/GenBank/DDBJ whole genome shotgun (WGS) entry which is preliminary data.</text>
</comment>
<dbReference type="RefSeq" id="WP_188721100.1">
    <property type="nucleotide sequence ID" value="NZ_BMIF01000006.1"/>
</dbReference>
<feature type="compositionally biased region" description="Basic and acidic residues" evidence="6">
    <location>
        <begin position="203"/>
        <end position="219"/>
    </location>
</feature>
<evidence type="ECO:0000256" key="6">
    <source>
        <dbReference type="SAM" id="MobiDB-lite"/>
    </source>
</evidence>
<feature type="transmembrane region" description="Helical" evidence="7">
    <location>
        <begin position="376"/>
        <end position="398"/>
    </location>
</feature>
<evidence type="ECO:0000313" key="9">
    <source>
        <dbReference type="EMBL" id="GGA67591.1"/>
    </source>
</evidence>
<reference evidence="9" key="1">
    <citation type="journal article" date="2014" name="Int. J. Syst. Evol. Microbiol.">
        <title>Complete genome sequence of Corynebacterium casei LMG S-19264T (=DSM 44701T), isolated from a smear-ripened cheese.</title>
        <authorList>
            <consortium name="US DOE Joint Genome Institute (JGI-PGF)"/>
            <person name="Walter F."/>
            <person name="Albersmeier A."/>
            <person name="Kalinowski J."/>
            <person name="Ruckert C."/>
        </authorList>
    </citation>
    <scope>NUCLEOTIDE SEQUENCE</scope>
    <source>
        <strain evidence="9">CGMCC 1.15320</strain>
    </source>
</reference>
<reference evidence="9" key="2">
    <citation type="submission" date="2020-09" db="EMBL/GenBank/DDBJ databases">
        <authorList>
            <person name="Sun Q."/>
            <person name="Zhou Y."/>
        </authorList>
    </citation>
    <scope>NUCLEOTIDE SEQUENCE</scope>
    <source>
        <strain evidence="9">CGMCC 1.15320</strain>
    </source>
</reference>
<comment type="subcellular location">
    <subcellularLocation>
        <location evidence="1">Cell membrane</location>
        <topology evidence="1">Multi-pass membrane protein</topology>
    </subcellularLocation>
</comment>
<name>A0A916W5I9_9HYPH</name>
<feature type="transmembrane region" description="Helical" evidence="7">
    <location>
        <begin position="281"/>
        <end position="306"/>
    </location>
</feature>
<accession>A0A916W5I9</accession>
<evidence type="ECO:0000256" key="3">
    <source>
        <dbReference type="ARBA" id="ARBA00022692"/>
    </source>
</evidence>
<dbReference type="EMBL" id="BMIF01000006">
    <property type="protein sequence ID" value="GGA67591.1"/>
    <property type="molecule type" value="Genomic_DNA"/>
</dbReference>
<dbReference type="GO" id="GO:0005886">
    <property type="term" value="C:plasma membrane"/>
    <property type="evidence" value="ECO:0007669"/>
    <property type="project" value="UniProtKB-SubCell"/>
</dbReference>
<dbReference type="PANTHER" id="PTHR43738:SF2">
    <property type="entry name" value="ABC TRANSPORTER PERMEASE"/>
    <property type="match status" value="1"/>
</dbReference>
<feature type="transmembrane region" description="Helical" evidence="7">
    <location>
        <begin position="327"/>
        <end position="356"/>
    </location>
</feature>
<keyword evidence="4 7" id="KW-1133">Transmembrane helix</keyword>
<keyword evidence="5 7" id="KW-0472">Membrane</keyword>
<gene>
    <name evidence="9" type="ORF">GCM10011385_21860</name>
</gene>
<keyword evidence="10" id="KW-1185">Reference proteome</keyword>
<dbReference type="InterPro" id="IPR051125">
    <property type="entry name" value="ABC-4/HrtB_transporter"/>
</dbReference>
<dbReference type="PANTHER" id="PTHR43738">
    <property type="entry name" value="ABC TRANSPORTER, MEMBRANE PROTEIN"/>
    <property type="match status" value="1"/>
</dbReference>
<organism evidence="9 10">
    <name type="scientific">Nitratireductor aestuarii</name>
    <dbReference type="NCBI Taxonomy" id="1735103"/>
    <lineage>
        <taxon>Bacteria</taxon>
        <taxon>Pseudomonadati</taxon>
        <taxon>Pseudomonadota</taxon>
        <taxon>Alphaproteobacteria</taxon>
        <taxon>Hyphomicrobiales</taxon>
        <taxon>Phyllobacteriaceae</taxon>
        <taxon>Nitratireductor</taxon>
    </lineage>
</organism>
<feature type="transmembrane region" description="Helical" evidence="7">
    <location>
        <begin position="12"/>
        <end position="33"/>
    </location>
</feature>
<evidence type="ECO:0000256" key="4">
    <source>
        <dbReference type="ARBA" id="ARBA00022989"/>
    </source>
</evidence>